<evidence type="ECO:0000313" key="1">
    <source>
        <dbReference type="EMBL" id="CUS12040.1"/>
    </source>
</evidence>
<organism evidence="1 2">
    <name type="scientific">Tuber aestivum</name>
    <name type="common">summer truffle</name>
    <dbReference type="NCBI Taxonomy" id="59557"/>
    <lineage>
        <taxon>Eukaryota</taxon>
        <taxon>Fungi</taxon>
        <taxon>Dikarya</taxon>
        <taxon>Ascomycota</taxon>
        <taxon>Pezizomycotina</taxon>
        <taxon>Pezizomycetes</taxon>
        <taxon>Pezizales</taxon>
        <taxon>Tuberaceae</taxon>
        <taxon>Tuber</taxon>
    </lineage>
</organism>
<reference evidence="1" key="1">
    <citation type="submission" date="2015-10" db="EMBL/GenBank/DDBJ databases">
        <authorList>
            <person name="Regsiter A."/>
            <person name="william w."/>
        </authorList>
    </citation>
    <scope>NUCLEOTIDE SEQUENCE</scope>
    <source>
        <strain evidence="1">Montdore</strain>
    </source>
</reference>
<name>A0A292Q005_9PEZI</name>
<dbReference type="EMBL" id="LN891006">
    <property type="protein sequence ID" value="CUS12040.1"/>
    <property type="molecule type" value="Genomic_DNA"/>
</dbReference>
<evidence type="ECO:0000313" key="2">
    <source>
        <dbReference type="Proteomes" id="UP001412239"/>
    </source>
</evidence>
<protein>
    <submittedName>
        <fullName evidence="1">Uncharacterized protein</fullName>
    </submittedName>
</protein>
<gene>
    <name evidence="1" type="ORF">GSTUAT00003818001</name>
</gene>
<accession>A0A292Q005</accession>
<dbReference type="AlphaFoldDB" id="A0A292Q005"/>
<sequence>MPMPRGTSLESVVGELLEKWEDDRVGYLSLPSPILFETLLDRSRQPKGIFPLITEQPAAIHSFAYYPSSLGTIQIRDTRGVILGYRFKIPTCLLDTLNSTSKTLDSYGPWIAGGGRDALVRGLYRSRHYAIWADYNKKYCESRELLRDGEKGRGWLRANRGLFDYCSNQLRFLCPEQYLRMTGHVVKDMAKVMSTDGRKLRPLGGVWHGVCLNQGLASDESRSHQDWMDDKRLFNCVAPFGDGFQGGDLVLWQMKMRIGLEIGDGFFFYGSLLMR</sequence>
<keyword evidence="2" id="KW-1185">Reference proteome</keyword>
<dbReference type="Gene3D" id="3.60.130.30">
    <property type="match status" value="1"/>
</dbReference>
<proteinExistence type="predicted"/>
<dbReference type="Proteomes" id="UP001412239">
    <property type="component" value="Unassembled WGS sequence"/>
</dbReference>